<dbReference type="AlphaFoldDB" id="A0A261TSW7"/>
<gene>
    <name evidence="5" type="ORF">CAL20_20705</name>
</gene>
<dbReference type="Pfam" id="PF12833">
    <property type="entry name" value="HTH_18"/>
    <property type="match status" value="1"/>
</dbReference>
<dbReference type="PROSITE" id="PS00041">
    <property type="entry name" value="HTH_ARAC_FAMILY_1"/>
    <property type="match status" value="1"/>
</dbReference>
<dbReference type="OrthoDB" id="9178898at2"/>
<comment type="caution">
    <text evidence="5">The sequence shown here is derived from an EMBL/GenBank/DDBJ whole genome shotgun (WGS) entry which is preliminary data.</text>
</comment>
<reference evidence="5 6" key="1">
    <citation type="submission" date="2017-05" db="EMBL/GenBank/DDBJ databases">
        <title>Complete and WGS of Bordetella genogroups.</title>
        <authorList>
            <person name="Spilker T."/>
            <person name="LiPuma J."/>
        </authorList>
    </citation>
    <scope>NUCLEOTIDE SEQUENCE [LARGE SCALE GENOMIC DNA]</scope>
    <source>
        <strain evidence="5 6">AU9919</strain>
    </source>
</reference>
<feature type="domain" description="HTH araC/xylS-type" evidence="4">
    <location>
        <begin position="161"/>
        <end position="259"/>
    </location>
</feature>
<dbReference type="PANTHER" id="PTHR46796">
    <property type="entry name" value="HTH-TYPE TRANSCRIPTIONAL ACTIVATOR RHAS-RELATED"/>
    <property type="match status" value="1"/>
</dbReference>
<dbReference type="Proteomes" id="UP000216885">
    <property type="component" value="Unassembled WGS sequence"/>
</dbReference>
<dbReference type="InterPro" id="IPR018062">
    <property type="entry name" value="HTH_AraC-typ_CS"/>
</dbReference>
<protein>
    <recommendedName>
        <fullName evidence="4">HTH araC/xylS-type domain-containing protein</fullName>
    </recommendedName>
</protein>
<dbReference type="InterPro" id="IPR009057">
    <property type="entry name" value="Homeodomain-like_sf"/>
</dbReference>
<dbReference type="SUPFAM" id="SSF46689">
    <property type="entry name" value="Homeodomain-like"/>
    <property type="match status" value="2"/>
</dbReference>
<evidence type="ECO:0000256" key="3">
    <source>
        <dbReference type="ARBA" id="ARBA00023163"/>
    </source>
</evidence>
<organism evidence="5 6">
    <name type="scientific">Bordetella genomosp. 4</name>
    <dbReference type="NCBI Taxonomy" id="463044"/>
    <lineage>
        <taxon>Bacteria</taxon>
        <taxon>Pseudomonadati</taxon>
        <taxon>Pseudomonadota</taxon>
        <taxon>Betaproteobacteria</taxon>
        <taxon>Burkholderiales</taxon>
        <taxon>Alcaligenaceae</taxon>
        <taxon>Bordetella</taxon>
    </lineage>
</organism>
<dbReference type="SMART" id="SM00342">
    <property type="entry name" value="HTH_ARAC"/>
    <property type="match status" value="1"/>
</dbReference>
<name>A0A261TSW7_9BORD</name>
<dbReference type="GO" id="GO:0043565">
    <property type="term" value="F:sequence-specific DNA binding"/>
    <property type="evidence" value="ECO:0007669"/>
    <property type="project" value="InterPro"/>
</dbReference>
<dbReference type="GO" id="GO:0003700">
    <property type="term" value="F:DNA-binding transcription factor activity"/>
    <property type="evidence" value="ECO:0007669"/>
    <property type="project" value="InterPro"/>
</dbReference>
<dbReference type="RefSeq" id="WP_094822965.1">
    <property type="nucleotide sequence ID" value="NZ_NEVQ01000021.1"/>
</dbReference>
<keyword evidence="3" id="KW-0804">Transcription</keyword>
<dbReference type="EMBL" id="NEVQ01000021">
    <property type="protein sequence ID" value="OZI52371.1"/>
    <property type="molecule type" value="Genomic_DNA"/>
</dbReference>
<dbReference type="InterPro" id="IPR018060">
    <property type="entry name" value="HTH_AraC"/>
</dbReference>
<evidence type="ECO:0000256" key="2">
    <source>
        <dbReference type="ARBA" id="ARBA00023125"/>
    </source>
</evidence>
<keyword evidence="2" id="KW-0238">DNA-binding</keyword>
<evidence type="ECO:0000259" key="4">
    <source>
        <dbReference type="PROSITE" id="PS01124"/>
    </source>
</evidence>
<dbReference type="PROSITE" id="PS01124">
    <property type="entry name" value="HTH_ARAC_FAMILY_2"/>
    <property type="match status" value="1"/>
</dbReference>
<sequence length="262" mass="29140">MRFKWVPGAAHSAPRSIMNTAPTIRIRMGVGYGAEAYHGQALRSVSWPAGALEFVPPATEHVHTTGLDADWLSVEFDVVEWRDVMGRDAAERDLLRCDAGHRCVNFPALMRSAYRVLTAAPCEADFLRQELGAELANQYRRCIGSASRDQRPSSLSSTMVKRLADLVEECLHRDIGLEQMANEAGLSKFHFTTAFCRATGVTPYQYIVSRRLNRAQKLLRNANVPVTTVALDCGFSSHAHLTSAFASRFGVSPTIYRRIVFH</sequence>
<accession>A0A261TSW7</accession>
<dbReference type="PANTHER" id="PTHR46796:SF6">
    <property type="entry name" value="ARAC SUBFAMILY"/>
    <property type="match status" value="1"/>
</dbReference>
<keyword evidence="1" id="KW-0805">Transcription regulation</keyword>
<dbReference type="InterPro" id="IPR050204">
    <property type="entry name" value="AraC_XylS_family_regulators"/>
</dbReference>
<evidence type="ECO:0000313" key="5">
    <source>
        <dbReference type="EMBL" id="OZI52371.1"/>
    </source>
</evidence>
<proteinExistence type="predicted"/>
<evidence type="ECO:0000256" key="1">
    <source>
        <dbReference type="ARBA" id="ARBA00023015"/>
    </source>
</evidence>
<keyword evidence="6" id="KW-1185">Reference proteome</keyword>
<evidence type="ECO:0000313" key="6">
    <source>
        <dbReference type="Proteomes" id="UP000216885"/>
    </source>
</evidence>
<dbReference type="Gene3D" id="1.10.10.60">
    <property type="entry name" value="Homeodomain-like"/>
    <property type="match status" value="2"/>
</dbReference>